<dbReference type="InterPro" id="IPR036388">
    <property type="entry name" value="WH-like_DNA-bd_sf"/>
</dbReference>
<gene>
    <name evidence="3" type="ORF">ACFO7U_02065</name>
</gene>
<dbReference type="EMBL" id="JBHSHP010000007">
    <property type="protein sequence ID" value="MFC4753565.1"/>
    <property type="molecule type" value="Genomic_DNA"/>
</dbReference>
<evidence type="ECO:0000313" key="3">
    <source>
        <dbReference type="EMBL" id="MFC4753565.1"/>
    </source>
</evidence>
<dbReference type="InterPro" id="IPR036390">
    <property type="entry name" value="WH_DNA-bd_sf"/>
</dbReference>
<dbReference type="PANTHER" id="PTHR30154">
    <property type="entry name" value="LEUCINE-RESPONSIVE REGULATORY PROTEIN"/>
    <property type="match status" value="1"/>
</dbReference>
<dbReference type="InterPro" id="IPR000485">
    <property type="entry name" value="AsnC-type_HTH_dom"/>
</dbReference>
<protein>
    <submittedName>
        <fullName evidence="3">Lrp/AsnC family transcriptional regulator</fullName>
    </submittedName>
</protein>
<accession>A0ABV9PMI3</accession>
<evidence type="ECO:0000256" key="1">
    <source>
        <dbReference type="SAM" id="MobiDB-lite"/>
    </source>
</evidence>
<feature type="domain" description="HTH asnC-type" evidence="2">
    <location>
        <begin position="4"/>
        <end position="45"/>
    </location>
</feature>
<comment type="caution">
    <text evidence="3">The sequence shown here is derived from an EMBL/GenBank/DDBJ whole genome shotgun (WGS) entry which is preliminary data.</text>
</comment>
<dbReference type="Gene3D" id="1.10.10.10">
    <property type="entry name" value="Winged helix-like DNA-binding domain superfamily/Winged helix DNA-binding domain"/>
    <property type="match status" value="1"/>
</dbReference>
<dbReference type="Gene3D" id="3.30.70.920">
    <property type="match status" value="1"/>
</dbReference>
<dbReference type="InterPro" id="IPR011008">
    <property type="entry name" value="Dimeric_a/b-barrel"/>
</dbReference>
<proteinExistence type="predicted"/>
<dbReference type="Pfam" id="PF13404">
    <property type="entry name" value="HTH_AsnC-type"/>
    <property type="match status" value="1"/>
</dbReference>
<dbReference type="SUPFAM" id="SSF54909">
    <property type="entry name" value="Dimeric alpha+beta barrel"/>
    <property type="match status" value="1"/>
</dbReference>
<evidence type="ECO:0000259" key="2">
    <source>
        <dbReference type="Pfam" id="PF13404"/>
    </source>
</evidence>
<feature type="region of interest" description="Disordered" evidence="1">
    <location>
        <begin position="338"/>
        <end position="361"/>
    </location>
</feature>
<dbReference type="Proteomes" id="UP001595836">
    <property type="component" value="Unassembled WGS sequence"/>
</dbReference>
<sequence>METLDEADISLIHALQLRPRASWRQLADVLGEGPATLSRRWARLRESGLSWVMAYPSVDGVHGNRLAITEIACAAGRVMSLAQELAAWPMVVTAEIAAREYGVVISIAGLDQSDLAEILLDRLPAVPGVTGMRTHLVGQLHLGANQWRIGGLDPRAAATLADVSLPTVRPERTTAINPWAPPYRELVDALTEDGRSSAADLARITGRPLSTTRRQLARLLGSGSMTFRCDVAQGVTGYPVIVQWWCKVPAVRMAASVARLRAEPTVRQVVSMPGSPNLLVTTWNRSVADAMRIQETLERELAPLVVVDSAVILHQVKRLGWLLDSSGRNTGTFVPYSTEGTPAAPARGHFADAASEGPERT</sequence>
<dbReference type="SUPFAM" id="SSF46785">
    <property type="entry name" value="Winged helix' DNA-binding domain"/>
    <property type="match status" value="1"/>
</dbReference>
<name>A0ABV9PMI3_9ACTN</name>
<keyword evidence="4" id="KW-1185">Reference proteome</keyword>
<reference evidence="4" key="1">
    <citation type="journal article" date="2019" name="Int. J. Syst. Evol. Microbiol.">
        <title>The Global Catalogue of Microorganisms (GCM) 10K type strain sequencing project: providing services to taxonomists for standard genome sequencing and annotation.</title>
        <authorList>
            <consortium name="The Broad Institute Genomics Platform"/>
            <consortium name="The Broad Institute Genome Sequencing Center for Infectious Disease"/>
            <person name="Wu L."/>
            <person name="Ma J."/>
        </authorList>
    </citation>
    <scope>NUCLEOTIDE SEQUENCE [LARGE SCALE GENOMIC DNA]</scope>
    <source>
        <strain evidence="4">JCM 11882</strain>
    </source>
</reference>
<dbReference type="RefSeq" id="WP_344989081.1">
    <property type="nucleotide sequence ID" value="NZ_BAABCD010000007.1"/>
</dbReference>
<dbReference type="PANTHER" id="PTHR30154:SF34">
    <property type="entry name" value="TRANSCRIPTIONAL REGULATOR AZLB"/>
    <property type="match status" value="1"/>
</dbReference>
<evidence type="ECO:0000313" key="4">
    <source>
        <dbReference type="Proteomes" id="UP001595836"/>
    </source>
</evidence>
<organism evidence="3 4">
    <name type="scientific">Dietzia aurantiaca</name>
    <dbReference type="NCBI Taxonomy" id="983873"/>
    <lineage>
        <taxon>Bacteria</taxon>
        <taxon>Bacillati</taxon>
        <taxon>Actinomycetota</taxon>
        <taxon>Actinomycetes</taxon>
        <taxon>Mycobacteriales</taxon>
        <taxon>Dietziaceae</taxon>
        <taxon>Dietzia</taxon>
    </lineage>
</organism>